<sequence length="224" mass="24130">MHDGFRGAAPPGSLTCLPEDLLLLGARLRDERIKQPSYLAYALAGAVLAEHLLAGVIRLDGKYVQATGLPVPAGHPALEYALEGLPPTVWSSRGATLSTCLHRIRRRNRPQPYLDSLVAAGLLRRDETRFLGLIPVTTHTLTDPSTRASRVARIDATLASPSSAHPRDLALTTLAATVDLTNRLHPTRPDSATRHLLRSLVRADPVSSAVSTSIRRAQESHTAS</sequence>
<evidence type="ECO:0000313" key="6">
    <source>
        <dbReference type="Proteomes" id="UP000183015"/>
    </source>
</evidence>
<reference evidence="6" key="1">
    <citation type="submission" date="2016-10" db="EMBL/GenBank/DDBJ databases">
        <authorList>
            <person name="Varghese N."/>
        </authorList>
    </citation>
    <scope>NUCLEOTIDE SEQUENCE [LARGE SCALE GENOMIC DNA]</scope>
    <source>
        <strain evidence="6">DSM 45096 / BCRC 16803 / CGMCC 4.1857 / CIP 109030 / JCM 12277 / KCTC 19219 / NBRC 100920 / 33214</strain>
    </source>
</reference>
<gene>
    <name evidence="5" type="ORF">SAMN05414137_110123</name>
</gene>
<dbReference type="RefSeq" id="WP_042450285.1">
    <property type="nucleotide sequence ID" value="NZ_BBPN01000018.1"/>
</dbReference>
<dbReference type="Proteomes" id="UP000183015">
    <property type="component" value="Unassembled WGS sequence"/>
</dbReference>
<dbReference type="Gene3D" id="1.10.3630.10">
    <property type="entry name" value="yeast vps74-n-term truncation variant domain like"/>
    <property type="match status" value="1"/>
</dbReference>
<dbReference type="GO" id="GO:0070273">
    <property type="term" value="F:phosphatidylinositol-4-phosphate binding"/>
    <property type="evidence" value="ECO:0007669"/>
    <property type="project" value="InterPro"/>
</dbReference>
<accession>A0A1H7RGL6</accession>
<dbReference type="STRING" id="235985.SAMN05414137_110123"/>
<dbReference type="AlphaFoldDB" id="A0A1H7RGL6"/>
<evidence type="ECO:0000256" key="3">
    <source>
        <dbReference type="ARBA" id="ARBA00023121"/>
    </source>
</evidence>
<comment type="subcellular location">
    <subcellularLocation>
        <location evidence="1">Golgi apparatus membrane</location>
        <topology evidence="1">Peripheral membrane protein</topology>
        <orientation evidence="1">Cytoplasmic side</orientation>
    </subcellularLocation>
</comment>
<dbReference type="GO" id="GO:0012505">
    <property type="term" value="C:endomembrane system"/>
    <property type="evidence" value="ECO:0007669"/>
    <property type="project" value="UniProtKB-ARBA"/>
</dbReference>
<dbReference type="InterPro" id="IPR008628">
    <property type="entry name" value="GPP34-like"/>
</dbReference>
<keyword evidence="6" id="KW-1185">Reference proteome</keyword>
<dbReference type="EMBL" id="FOAZ01000010">
    <property type="protein sequence ID" value="SEL59376.1"/>
    <property type="molecule type" value="Genomic_DNA"/>
</dbReference>
<keyword evidence="3" id="KW-0446">Lipid-binding</keyword>
<name>A0A1H7RGL6_STRJI</name>
<dbReference type="GO" id="GO:0005737">
    <property type="term" value="C:cytoplasm"/>
    <property type="evidence" value="ECO:0007669"/>
    <property type="project" value="UniProtKB-ARBA"/>
</dbReference>
<proteinExistence type="predicted"/>
<protein>
    <submittedName>
        <fullName evidence="5">Golgi phosphoprotein 3 (GPP34)</fullName>
    </submittedName>
</protein>
<dbReference type="Pfam" id="PF05719">
    <property type="entry name" value="GPP34"/>
    <property type="match status" value="1"/>
</dbReference>
<dbReference type="eggNOG" id="ENOG5031KVX">
    <property type="taxonomic scope" value="Bacteria"/>
</dbReference>
<keyword evidence="4" id="KW-0472">Membrane</keyword>
<evidence type="ECO:0000313" key="5">
    <source>
        <dbReference type="EMBL" id="SEL59376.1"/>
    </source>
</evidence>
<dbReference type="InterPro" id="IPR038261">
    <property type="entry name" value="GPP34-like_sf"/>
</dbReference>
<organism evidence="5 6">
    <name type="scientific">Streptacidiphilus jiangxiensis</name>
    <dbReference type="NCBI Taxonomy" id="235985"/>
    <lineage>
        <taxon>Bacteria</taxon>
        <taxon>Bacillati</taxon>
        <taxon>Actinomycetota</taxon>
        <taxon>Actinomycetes</taxon>
        <taxon>Kitasatosporales</taxon>
        <taxon>Streptomycetaceae</taxon>
        <taxon>Streptacidiphilus</taxon>
    </lineage>
</organism>
<evidence type="ECO:0000256" key="1">
    <source>
        <dbReference type="ARBA" id="ARBA00004255"/>
    </source>
</evidence>
<evidence type="ECO:0000256" key="2">
    <source>
        <dbReference type="ARBA" id="ARBA00023034"/>
    </source>
</evidence>
<evidence type="ECO:0000256" key="4">
    <source>
        <dbReference type="ARBA" id="ARBA00023136"/>
    </source>
</evidence>
<keyword evidence="2" id="KW-0333">Golgi apparatus</keyword>